<sequence length="379" mass="43912">MEKKCMKKKCMKKKYRIKEYRIKVKWLYLVAIVLCMVGTTSCTKMKEKQKAGTENTGTENANVQESESSVVDIEDENKVSVWVTYWDTSGLLEELQVWKPYIKQINYFAAYFKEDRSLFVPKSTEETRESISRLFEDREFPTYLTIVNDQELEDGTSTLKSTDLLYSLFESEETMRKHSNDILQVTLDGGYDGIEIDYEAIRDDMVLWEKYLTFLHLLTKLTKEYNLSLRVLLEPSTPVDDIQFPEGIEYIMMCYNLYGYGTKPGPKANRDFLIELADKMKKVSNRRGYALATGGFDFSSDGTTAAVTLVEAMAVQSTEGDNIHRDEQSQCIVFTYTKQNMAHEVWYADGDTLRYWTKVLKEEGERNISIWRLGGTILK</sequence>
<evidence type="ECO:0000313" key="2">
    <source>
        <dbReference type="EMBL" id="SHM90382.1"/>
    </source>
</evidence>
<dbReference type="OrthoDB" id="1633417at2"/>
<dbReference type="EMBL" id="FRCP01000021">
    <property type="protein sequence ID" value="SHM90382.1"/>
    <property type="molecule type" value="Genomic_DNA"/>
</dbReference>
<protein>
    <recommendedName>
        <fullName evidence="4">Glycosyl hydrolases family 18</fullName>
    </recommendedName>
</protein>
<dbReference type="RefSeq" id="WP_073290327.1">
    <property type="nucleotide sequence ID" value="NZ_FRCP01000021.1"/>
</dbReference>
<dbReference type="Gene3D" id="3.10.50.10">
    <property type="match status" value="1"/>
</dbReference>
<dbReference type="SUPFAM" id="SSF51445">
    <property type="entry name" value="(Trans)glycosidases"/>
    <property type="match status" value="1"/>
</dbReference>
<dbReference type="Gene3D" id="3.20.20.80">
    <property type="entry name" value="Glycosidases"/>
    <property type="match status" value="1"/>
</dbReference>
<feature type="compositionally biased region" description="Polar residues" evidence="1">
    <location>
        <begin position="52"/>
        <end position="64"/>
    </location>
</feature>
<reference evidence="2 3" key="1">
    <citation type="submission" date="2016-11" db="EMBL/GenBank/DDBJ databases">
        <authorList>
            <person name="Jaros S."/>
            <person name="Januszkiewicz K."/>
            <person name="Wedrychowicz H."/>
        </authorList>
    </citation>
    <scope>NUCLEOTIDE SEQUENCE [LARGE SCALE GENOMIC DNA]</scope>
    <source>
        <strain evidence="2 3">DSM 15930</strain>
    </source>
</reference>
<dbReference type="InterPro" id="IPR029070">
    <property type="entry name" value="Chitinase_insertion_sf"/>
</dbReference>
<keyword evidence="3" id="KW-1185">Reference proteome</keyword>
<evidence type="ECO:0000256" key="1">
    <source>
        <dbReference type="SAM" id="MobiDB-lite"/>
    </source>
</evidence>
<evidence type="ECO:0000313" key="3">
    <source>
        <dbReference type="Proteomes" id="UP000184038"/>
    </source>
</evidence>
<evidence type="ECO:0008006" key="4">
    <source>
        <dbReference type="Google" id="ProtNLM"/>
    </source>
</evidence>
<dbReference type="STRING" id="1120996.SAMN02746066_03822"/>
<accession>A0A1M7MHP8</accession>
<dbReference type="Proteomes" id="UP000184038">
    <property type="component" value="Unassembled WGS sequence"/>
</dbReference>
<dbReference type="AlphaFoldDB" id="A0A1M7MHP8"/>
<proteinExistence type="predicted"/>
<gene>
    <name evidence="2" type="ORF">SAMN02746066_03822</name>
</gene>
<dbReference type="PANTHER" id="PTHR46066:SF2">
    <property type="entry name" value="CHITINASE DOMAIN-CONTAINING PROTEIN 1"/>
    <property type="match status" value="1"/>
</dbReference>
<feature type="region of interest" description="Disordered" evidence="1">
    <location>
        <begin position="46"/>
        <end position="68"/>
    </location>
</feature>
<organism evidence="2 3">
    <name type="scientific">Anaerosporobacter mobilis DSM 15930</name>
    <dbReference type="NCBI Taxonomy" id="1120996"/>
    <lineage>
        <taxon>Bacteria</taxon>
        <taxon>Bacillati</taxon>
        <taxon>Bacillota</taxon>
        <taxon>Clostridia</taxon>
        <taxon>Lachnospirales</taxon>
        <taxon>Lachnospiraceae</taxon>
        <taxon>Anaerosporobacter</taxon>
    </lineage>
</organism>
<dbReference type="PANTHER" id="PTHR46066">
    <property type="entry name" value="CHITINASE DOMAIN-CONTAINING PROTEIN 1 FAMILY MEMBER"/>
    <property type="match status" value="1"/>
</dbReference>
<name>A0A1M7MHP8_9FIRM</name>
<dbReference type="InterPro" id="IPR017853">
    <property type="entry name" value="GH"/>
</dbReference>